<evidence type="ECO:0000313" key="10">
    <source>
        <dbReference type="Proteomes" id="UP001203852"/>
    </source>
</evidence>
<dbReference type="GO" id="GO:0005886">
    <property type="term" value="C:plasma membrane"/>
    <property type="evidence" value="ECO:0007669"/>
    <property type="project" value="TreeGrafter"/>
</dbReference>
<evidence type="ECO:0000256" key="3">
    <source>
        <dbReference type="ARBA" id="ARBA00022692"/>
    </source>
</evidence>
<feature type="transmembrane region" description="Helical" evidence="7">
    <location>
        <begin position="115"/>
        <end position="134"/>
    </location>
</feature>
<dbReference type="Pfam" id="PF06609">
    <property type="entry name" value="TRI12"/>
    <property type="match status" value="1"/>
</dbReference>
<proteinExistence type="predicted"/>
<gene>
    <name evidence="9" type="ORF">EDD36DRAFT_59329</name>
</gene>
<feature type="transmembrane region" description="Helical" evidence="7">
    <location>
        <begin position="479"/>
        <end position="500"/>
    </location>
</feature>
<feature type="region of interest" description="Disordered" evidence="6">
    <location>
        <begin position="1"/>
        <end position="23"/>
    </location>
</feature>
<evidence type="ECO:0000313" key="9">
    <source>
        <dbReference type="EMBL" id="KAI1609893.1"/>
    </source>
</evidence>
<feature type="transmembrane region" description="Helical" evidence="7">
    <location>
        <begin position="140"/>
        <end position="160"/>
    </location>
</feature>
<keyword evidence="5 7" id="KW-0472">Membrane</keyword>
<evidence type="ECO:0000259" key="8">
    <source>
        <dbReference type="PROSITE" id="PS50850"/>
    </source>
</evidence>
<feature type="transmembrane region" description="Helical" evidence="7">
    <location>
        <begin position="533"/>
        <end position="554"/>
    </location>
</feature>
<dbReference type="AlphaFoldDB" id="A0AAN6IA39"/>
<feature type="domain" description="Major facilitator superfamily (MFS) profile" evidence="8">
    <location>
        <begin position="48"/>
        <end position="505"/>
    </location>
</feature>
<evidence type="ECO:0000256" key="6">
    <source>
        <dbReference type="SAM" id="MobiDB-lite"/>
    </source>
</evidence>
<accession>A0AAN6IA39</accession>
<dbReference type="Proteomes" id="UP001203852">
    <property type="component" value="Unassembled WGS sequence"/>
</dbReference>
<dbReference type="Gene3D" id="1.20.1250.20">
    <property type="entry name" value="MFS general substrate transporter like domains"/>
    <property type="match status" value="1"/>
</dbReference>
<feature type="transmembrane region" description="Helical" evidence="7">
    <location>
        <begin position="244"/>
        <end position="267"/>
    </location>
</feature>
<keyword evidence="2" id="KW-0813">Transport</keyword>
<evidence type="ECO:0000256" key="5">
    <source>
        <dbReference type="ARBA" id="ARBA00023136"/>
    </source>
</evidence>
<evidence type="ECO:0000256" key="2">
    <source>
        <dbReference type="ARBA" id="ARBA00022448"/>
    </source>
</evidence>
<comment type="caution">
    <text evidence="9">The sequence shown here is derived from an EMBL/GenBank/DDBJ whole genome shotgun (WGS) entry which is preliminary data.</text>
</comment>
<feature type="transmembrane region" description="Helical" evidence="7">
    <location>
        <begin position="172"/>
        <end position="192"/>
    </location>
</feature>
<feature type="transmembrane region" description="Helical" evidence="7">
    <location>
        <begin position="507"/>
        <end position="527"/>
    </location>
</feature>
<dbReference type="PROSITE" id="PS50850">
    <property type="entry name" value="MFS"/>
    <property type="match status" value="1"/>
</dbReference>
<feature type="transmembrane region" description="Helical" evidence="7">
    <location>
        <begin position="48"/>
        <end position="66"/>
    </location>
</feature>
<comment type="subcellular location">
    <subcellularLocation>
        <location evidence="1">Membrane</location>
        <topology evidence="1">Multi-pass membrane protein</topology>
    </subcellularLocation>
</comment>
<evidence type="ECO:0000256" key="1">
    <source>
        <dbReference type="ARBA" id="ARBA00004141"/>
    </source>
</evidence>
<dbReference type="PANTHER" id="PTHR23501">
    <property type="entry name" value="MAJOR FACILITATOR SUPERFAMILY"/>
    <property type="match status" value="1"/>
</dbReference>
<feature type="transmembrane region" description="Helical" evidence="7">
    <location>
        <begin position="86"/>
        <end position="103"/>
    </location>
</feature>
<feature type="transmembrane region" description="Helical" evidence="7">
    <location>
        <begin position="409"/>
        <end position="429"/>
    </location>
</feature>
<dbReference type="InterPro" id="IPR020846">
    <property type="entry name" value="MFS_dom"/>
</dbReference>
<dbReference type="InterPro" id="IPR010573">
    <property type="entry name" value="MFS_Str1/Tri12-like"/>
</dbReference>
<dbReference type="GO" id="GO:0022857">
    <property type="term" value="F:transmembrane transporter activity"/>
    <property type="evidence" value="ECO:0007669"/>
    <property type="project" value="InterPro"/>
</dbReference>
<organism evidence="9 10">
    <name type="scientific">Exophiala viscosa</name>
    <dbReference type="NCBI Taxonomy" id="2486360"/>
    <lineage>
        <taxon>Eukaryota</taxon>
        <taxon>Fungi</taxon>
        <taxon>Dikarya</taxon>
        <taxon>Ascomycota</taxon>
        <taxon>Pezizomycotina</taxon>
        <taxon>Eurotiomycetes</taxon>
        <taxon>Chaetothyriomycetidae</taxon>
        <taxon>Chaetothyriales</taxon>
        <taxon>Herpotrichiellaceae</taxon>
        <taxon>Exophiala</taxon>
    </lineage>
</organism>
<feature type="transmembrane region" description="Helical" evidence="7">
    <location>
        <begin position="314"/>
        <end position="336"/>
    </location>
</feature>
<reference evidence="9" key="1">
    <citation type="journal article" date="2022" name="bioRxiv">
        <title>Deciphering the potential niche of two novel black yeast fungi from a biological soil crust based on their genomes, phenotypes, and melanin regulation.</title>
        <authorList>
            <consortium name="DOE Joint Genome Institute"/>
            <person name="Carr E.C."/>
            <person name="Barton Q."/>
            <person name="Grambo S."/>
            <person name="Sullivan M."/>
            <person name="Renfro C.M."/>
            <person name="Kuo A."/>
            <person name="Pangilinan J."/>
            <person name="Lipzen A."/>
            <person name="Keymanesh K."/>
            <person name="Savage E."/>
            <person name="Barry K."/>
            <person name="Grigoriev I.V."/>
            <person name="Riekhof W.R."/>
            <person name="Harris S.S."/>
        </authorList>
    </citation>
    <scope>NUCLEOTIDE SEQUENCE</scope>
    <source>
        <strain evidence="9">JF 03-4F</strain>
    </source>
</reference>
<sequence length="581" mass="61385">MSLSKSDPEHGHNEQQQDDKIAHHDMTMSEVEKVPSDMPTEDVVTPKTWLVVCTITMAYGFSYSALPGLAITEANIALEYGATNTAIWMVASFFITGLVAFMLCGHGSDMLGRRWFIIAGNIFVPVGYIIAATAKTFDTVIAGMAIAGVGGAICQTATFTAPELLPNKWRPAAVAGADSIVLVACTVCPVAARYSLQHGTWRWLLWVPVIGNSICAIILFLFYFPPKHPRGLSFRDAVKQIDYIGGLLFTAAAVLILVGVVFASYLPSADGRVTGTLVGGFVALIGFACWETLAPIKQALTPPRLFRVNRGKALTAPFLVAFMVPVYYLGTNIIWGQIVNAIFSPGEPSSPLSMELSIVQGLGMCTGGVLLSVLGRRIKHWQWQLFGSVTIMTLFGGLLALVSPDRKKALIAFNFISSVAFAWAQFLSITFCQFGAPQTELGVVGALGGVGRFGGNCIATTVYVTVITRSSTSAALTKVPAAVIAAGGTQAMGLALLAAIPAGTKAIMAVPGVTVAIADAAGAAYIASLIVAIRTVALVSVAFGGVGMIGSLWVEDIGPKMNNHIEVFLENDVQAAKNTYH</sequence>
<dbReference type="PANTHER" id="PTHR23501:SF195">
    <property type="entry name" value="PEP5"/>
    <property type="match status" value="1"/>
</dbReference>
<protein>
    <submittedName>
        <fullName evidence="9">Fungal trichothecene efflux pump</fullName>
    </submittedName>
</protein>
<dbReference type="InterPro" id="IPR036259">
    <property type="entry name" value="MFS_trans_sf"/>
</dbReference>
<evidence type="ECO:0000256" key="7">
    <source>
        <dbReference type="SAM" id="Phobius"/>
    </source>
</evidence>
<dbReference type="SUPFAM" id="SSF103473">
    <property type="entry name" value="MFS general substrate transporter"/>
    <property type="match status" value="1"/>
</dbReference>
<keyword evidence="10" id="KW-1185">Reference proteome</keyword>
<feature type="transmembrane region" description="Helical" evidence="7">
    <location>
        <begin position="441"/>
        <end position="467"/>
    </location>
</feature>
<feature type="transmembrane region" description="Helical" evidence="7">
    <location>
        <begin position="204"/>
        <end position="224"/>
    </location>
</feature>
<name>A0AAN6IA39_9EURO</name>
<keyword evidence="4 7" id="KW-1133">Transmembrane helix</keyword>
<feature type="transmembrane region" description="Helical" evidence="7">
    <location>
        <begin position="273"/>
        <end position="293"/>
    </location>
</feature>
<evidence type="ECO:0000256" key="4">
    <source>
        <dbReference type="ARBA" id="ARBA00022989"/>
    </source>
</evidence>
<feature type="transmembrane region" description="Helical" evidence="7">
    <location>
        <begin position="385"/>
        <end position="403"/>
    </location>
</feature>
<keyword evidence="3 7" id="KW-0812">Transmembrane</keyword>
<dbReference type="EMBL" id="MU404359">
    <property type="protein sequence ID" value="KAI1609893.1"/>
    <property type="molecule type" value="Genomic_DNA"/>
</dbReference>